<gene>
    <name evidence="3" type="ORF">Tco025E_02146</name>
</gene>
<evidence type="ECO:0000256" key="2">
    <source>
        <dbReference type="SAM" id="Phobius"/>
    </source>
</evidence>
<keyword evidence="2" id="KW-0472">Membrane</keyword>
<dbReference type="OrthoDB" id="252176at2759"/>
<feature type="region of interest" description="Disordered" evidence="1">
    <location>
        <begin position="84"/>
        <end position="142"/>
    </location>
</feature>
<dbReference type="AlphaFoldDB" id="A0A3R7PIC8"/>
<accession>A0A3R7PIC8</accession>
<dbReference type="EMBL" id="MKKU01000076">
    <property type="protein sequence ID" value="RNF25709.1"/>
    <property type="molecule type" value="Genomic_DNA"/>
</dbReference>
<evidence type="ECO:0000313" key="3">
    <source>
        <dbReference type="EMBL" id="RNF25709.1"/>
    </source>
</evidence>
<keyword evidence="2" id="KW-0812">Transmembrane</keyword>
<name>A0A3R7PIC8_9TRYP</name>
<comment type="caution">
    <text evidence="3">The sequence shown here is derived from an EMBL/GenBank/DDBJ whole genome shotgun (WGS) entry which is preliminary data.</text>
</comment>
<feature type="compositionally biased region" description="Low complexity" evidence="1">
    <location>
        <begin position="101"/>
        <end position="123"/>
    </location>
</feature>
<sequence length="237" mass="25389">MLATSISAVLAGAALIGVAVAIYAAVRQLRAVRRREGAASDARPTFFARPSLLLPNALPHYTPEYPDVVDAYVVLPRSQLRLLTGTKEKMGGTNKAGAAQPGGRHSQHPQQQQQQQQGVAEGARGQEEEAAAMRSSSTHYRVRPGETFAKDAAEDPALAASLHLRKAASIHRGKNRLKESLTLLRKLSSHLVFGRAAYLPREKEPQEAEDVDLPGVMTVASESRTSAAGSSMHVVSL</sequence>
<keyword evidence="4" id="KW-1185">Reference proteome</keyword>
<dbReference type="RefSeq" id="XP_029230915.1">
    <property type="nucleotide sequence ID" value="XM_029369081.1"/>
</dbReference>
<evidence type="ECO:0000313" key="4">
    <source>
        <dbReference type="Proteomes" id="UP000284403"/>
    </source>
</evidence>
<keyword evidence="2" id="KW-1133">Transmembrane helix</keyword>
<dbReference type="Proteomes" id="UP000284403">
    <property type="component" value="Unassembled WGS sequence"/>
</dbReference>
<dbReference type="GeneID" id="40315757"/>
<proteinExistence type="predicted"/>
<evidence type="ECO:0000256" key="1">
    <source>
        <dbReference type="SAM" id="MobiDB-lite"/>
    </source>
</evidence>
<protein>
    <submittedName>
        <fullName evidence="3">Uncharacterized protein</fullName>
    </submittedName>
</protein>
<feature type="transmembrane region" description="Helical" evidence="2">
    <location>
        <begin position="6"/>
        <end position="26"/>
    </location>
</feature>
<organism evidence="3 4">
    <name type="scientific">Trypanosoma conorhini</name>
    <dbReference type="NCBI Taxonomy" id="83891"/>
    <lineage>
        <taxon>Eukaryota</taxon>
        <taxon>Discoba</taxon>
        <taxon>Euglenozoa</taxon>
        <taxon>Kinetoplastea</taxon>
        <taxon>Metakinetoplastina</taxon>
        <taxon>Trypanosomatida</taxon>
        <taxon>Trypanosomatidae</taxon>
        <taxon>Trypanosoma</taxon>
    </lineage>
</organism>
<reference evidence="3 4" key="1">
    <citation type="journal article" date="2018" name="BMC Genomics">
        <title>Genomic comparison of Trypanosoma conorhini and Trypanosoma rangeli to Trypanosoma cruzi strains of high and low virulence.</title>
        <authorList>
            <person name="Bradwell K.R."/>
            <person name="Koparde V.N."/>
            <person name="Matveyev A.V."/>
            <person name="Serrano M.G."/>
            <person name="Alves J.M."/>
            <person name="Parikh H."/>
            <person name="Huang B."/>
            <person name="Lee V."/>
            <person name="Espinosa-Alvarez O."/>
            <person name="Ortiz P.A."/>
            <person name="Costa-Martins A.G."/>
            <person name="Teixeira M.M."/>
            <person name="Buck G.A."/>
        </authorList>
    </citation>
    <scope>NUCLEOTIDE SEQUENCE [LARGE SCALE GENOMIC DNA]</scope>
    <source>
        <strain evidence="3 4">025E</strain>
    </source>
</reference>